<evidence type="ECO:0008006" key="3">
    <source>
        <dbReference type="Google" id="ProtNLM"/>
    </source>
</evidence>
<dbReference type="SUPFAM" id="SSF56507">
    <property type="entry name" value="Methionine synthase activation domain-like"/>
    <property type="match status" value="1"/>
</dbReference>
<dbReference type="GO" id="GO:0008705">
    <property type="term" value="F:methionine synthase activity"/>
    <property type="evidence" value="ECO:0007669"/>
    <property type="project" value="InterPro"/>
</dbReference>
<dbReference type="Proteomes" id="UP000194903">
    <property type="component" value="Unassembled WGS sequence"/>
</dbReference>
<dbReference type="AlphaFoldDB" id="A0A252F2Y9"/>
<sequence>MNLTLDRAEVLRYMGHAGGDADIVETAQRAMDRIVEIAQPRWKWIVCTPDALPLSGNDIRRHLDGCDRMAVLCATLGAAVDREIQRTGHRSMLDALALDAAAGDAIEKVCDAAEDEIRMQFGQDGYFVTGRFSPGYGDLPIDLQRDLLALCDAPRRIGLSATPSNLLTPGKSVTALLGISAHPVSGRARGCGTCRLYADCPYRKRGTHCGA</sequence>
<proteinExistence type="predicted"/>
<keyword evidence="2" id="KW-1185">Reference proteome</keyword>
<dbReference type="InterPro" id="IPR037010">
    <property type="entry name" value="VitB12-dep_Met_synth_activ_sf"/>
</dbReference>
<name>A0A252F2Y9_9FIRM</name>
<dbReference type="RefSeq" id="WP_087021258.1">
    <property type="nucleotide sequence ID" value="NZ_NHOC01000009.1"/>
</dbReference>
<protein>
    <recommendedName>
        <fullName evidence="3">Methionine synthase</fullName>
    </recommendedName>
</protein>
<dbReference type="OrthoDB" id="9816190at2"/>
<reference evidence="1 2" key="1">
    <citation type="submission" date="2017-05" db="EMBL/GenBank/DDBJ databases">
        <title>Butyricicoccus porcorum sp. nov. a butyrate-producing bacterium from the swine intestinal tract.</title>
        <authorList>
            <person name="Trachsel J."/>
            <person name="Humphrey S."/>
            <person name="Allen H.K."/>
        </authorList>
    </citation>
    <scope>NUCLEOTIDE SEQUENCE [LARGE SCALE GENOMIC DNA]</scope>
    <source>
        <strain evidence="1">BB10</strain>
    </source>
</reference>
<evidence type="ECO:0000313" key="1">
    <source>
        <dbReference type="EMBL" id="OUM19970.1"/>
    </source>
</evidence>
<gene>
    <name evidence="1" type="ORF">CBW42_10860</name>
</gene>
<dbReference type="Gene3D" id="3.40.109.40">
    <property type="match status" value="1"/>
</dbReference>
<accession>A0A252F2Y9</accession>
<dbReference type="EMBL" id="NHOC01000009">
    <property type="protein sequence ID" value="OUM19970.1"/>
    <property type="molecule type" value="Genomic_DNA"/>
</dbReference>
<comment type="caution">
    <text evidence="1">The sequence shown here is derived from an EMBL/GenBank/DDBJ whole genome shotgun (WGS) entry which is preliminary data.</text>
</comment>
<evidence type="ECO:0000313" key="2">
    <source>
        <dbReference type="Proteomes" id="UP000194903"/>
    </source>
</evidence>
<organism evidence="1 2">
    <name type="scientific">Butyricicoccus porcorum</name>
    <dbReference type="NCBI Taxonomy" id="1945634"/>
    <lineage>
        <taxon>Bacteria</taxon>
        <taxon>Bacillati</taxon>
        <taxon>Bacillota</taxon>
        <taxon>Clostridia</taxon>
        <taxon>Eubacteriales</taxon>
        <taxon>Butyricicoccaceae</taxon>
        <taxon>Butyricicoccus</taxon>
    </lineage>
</organism>